<dbReference type="PANTHER" id="PTHR42855">
    <property type="entry name" value="ABC TRANSPORTER ATP-BINDING SUBUNIT"/>
    <property type="match status" value="1"/>
</dbReference>
<dbReference type="PROSITE" id="PS50893">
    <property type="entry name" value="ABC_TRANSPORTER_2"/>
    <property type="match status" value="2"/>
</dbReference>
<name>A0A318QXR3_PROMR</name>
<keyword evidence="1" id="KW-0547">Nucleotide-binding</keyword>
<comment type="caution">
    <text evidence="4">The sequence shown here is derived from an EMBL/GenBank/DDBJ whole genome shotgun (WGS) entry which is preliminary data.</text>
</comment>
<dbReference type="GO" id="GO:0005524">
    <property type="term" value="F:ATP binding"/>
    <property type="evidence" value="ECO:0007669"/>
    <property type="project" value="UniProtKB-KW"/>
</dbReference>
<dbReference type="SMART" id="SM00382">
    <property type="entry name" value="AAA"/>
    <property type="match status" value="2"/>
</dbReference>
<dbReference type="EMBL" id="QJUE01000005">
    <property type="protein sequence ID" value="PYE01285.1"/>
    <property type="molecule type" value="Genomic_DNA"/>
</dbReference>
<dbReference type="InterPro" id="IPR027417">
    <property type="entry name" value="P-loop_NTPase"/>
</dbReference>
<evidence type="ECO:0000313" key="5">
    <source>
        <dbReference type="Proteomes" id="UP000247807"/>
    </source>
</evidence>
<dbReference type="InterPro" id="IPR051309">
    <property type="entry name" value="ABCF_ATPase"/>
</dbReference>
<dbReference type="CDD" id="cd03221">
    <property type="entry name" value="ABCF_EF-3"/>
    <property type="match status" value="2"/>
</dbReference>
<sequence>MLISLVNASTDFGIKNLFKNLDLHINKGERLGLIGPNGSGKSTLLRVLAGVEPLMEGKRNCLSSLRIALVGQETSYGSEKSILEEVLEGCGEKRKLLLNFSKLSRKIAEHPKDETLLKRFGQASELMDAAGAWNLEQQCQDVLRRLGIKDLDKPVKDLSGGYRKRVGLAAALVSQPDVLLLDEPTNHLDASAVEWLQNWLDHYEGALVLITHDRYVLDRITTRMIEINNGEARNYSGNYREFLQQKVENEQSEASSQKKFQGVLRKELAWLRQGPKARSTKQKARIQRIAEMQAKPKIQIKAKLEMNSLNRRIGKIAIEAEGLGLSINVKEKNLDLLNDFTYSFSPEDRVGVIGPNGSGKSTLLDLIAGKRLPTSGKIKLGETVHIGYLDQHTNDLNQGRGLNRKVIEFVEESASRIDHGGKQITASQLLEKFLFPPSQQHSPLSKLSGGEKRRLALCKMLIKAPNVLLLDEPTNDLDIQTLSVLEDFLEDFKGCVVVVSHDRYFLDRTVDRIFNFENANLRRYEGNYSRFLEQKIIEERNNEKKEQAKIANDSGNENRKQIKLKPKNQKRRLIFKEARELKDLDVKLPLLEEQKIYLEKKITATDMDISEISHQLAALIESIHEYEDRWIELSELSETAEEQSNSSIGSEK</sequence>
<evidence type="ECO:0000256" key="1">
    <source>
        <dbReference type="ARBA" id="ARBA00022741"/>
    </source>
</evidence>
<dbReference type="Pfam" id="PF12848">
    <property type="entry name" value="ABC_tran_Xtn"/>
    <property type="match status" value="1"/>
</dbReference>
<dbReference type="Pfam" id="PF00005">
    <property type="entry name" value="ABC_tran"/>
    <property type="match status" value="2"/>
</dbReference>
<dbReference type="GO" id="GO:0016887">
    <property type="term" value="F:ATP hydrolysis activity"/>
    <property type="evidence" value="ECO:0007669"/>
    <property type="project" value="InterPro"/>
</dbReference>
<dbReference type="SUPFAM" id="SSF52540">
    <property type="entry name" value="P-loop containing nucleoside triphosphate hydrolases"/>
    <property type="match status" value="2"/>
</dbReference>
<dbReference type="InterPro" id="IPR032781">
    <property type="entry name" value="ABC_tran_Xtn"/>
</dbReference>
<evidence type="ECO:0000259" key="3">
    <source>
        <dbReference type="PROSITE" id="PS50893"/>
    </source>
</evidence>
<reference evidence="4 5" key="1">
    <citation type="journal article" date="2018" name="Appl. Environ. Microbiol.">
        <title>Genome rearrangement shapes Prochlorococcus ecological adaptation.</title>
        <authorList>
            <person name="Yan W."/>
            <person name="Wei S."/>
            <person name="Wang Q."/>
            <person name="Xiao X."/>
            <person name="Zeng Q."/>
            <person name="Jiao N."/>
            <person name="Zhang R."/>
        </authorList>
    </citation>
    <scope>NUCLEOTIDE SEQUENCE [LARGE SCALE GENOMIC DNA]</scope>
    <source>
        <strain evidence="4 5">XMU1408</strain>
    </source>
</reference>
<feature type="domain" description="ABC transporter" evidence="3">
    <location>
        <begin position="318"/>
        <end position="544"/>
    </location>
</feature>
<dbReference type="FunFam" id="3.40.50.300:FF:000011">
    <property type="entry name" value="Putative ABC transporter ATP-binding component"/>
    <property type="match status" value="1"/>
</dbReference>
<feature type="domain" description="ABC transporter" evidence="3">
    <location>
        <begin position="3"/>
        <end position="254"/>
    </location>
</feature>
<organism evidence="4 5">
    <name type="scientific">Prochlorococcus marinus XMU1408</name>
    <dbReference type="NCBI Taxonomy" id="2213228"/>
    <lineage>
        <taxon>Bacteria</taxon>
        <taxon>Bacillati</taxon>
        <taxon>Cyanobacteriota</taxon>
        <taxon>Cyanophyceae</taxon>
        <taxon>Synechococcales</taxon>
        <taxon>Prochlorococcaceae</taxon>
        <taxon>Prochlorococcus</taxon>
    </lineage>
</organism>
<evidence type="ECO:0000256" key="2">
    <source>
        <dbReference type="ARBA" id="ARBA00022840"/>
    </source>
</evidence>
<dbReference type="Gene3D" id="3.40.50.300">
    <property type="entry name" value="P-loop containing nucleotide triphosphate hydrolases"/>
    <property type="match status" value="2"/>
</dbReference>
<dbReference type="InterPro" id="IPR003439">
    <property type="entry name" value="ABC_transporter-like_ATP-bd"/>
</dbReference>
<dbReference type="PANTHER" id="PTHR42855:SF1">
    <property type="entry name" value="ABC TRANSPORTER DOMAIN-CONTAINING PROTEIN"/>
    <property type="match status" value="1"/>
</dbReference>
<dbReference type="InterPro" id="IPR003593">
    <property type="entry name" value="AAA+_ATPase"/>
</dbReference>
<evidence type="ECO:0000313" key="4">
    <source>
        <dbReference type="EMBL" id="PYE01285.1"/>
    </source>
</evidence>
<dbReference type="Proteomes" id="UP000247807">
    <property type="component" value="Unassembled WGS sequence"/>
</dbReference>
<accession>A0A318QXR3</accession>
<dbReference type="OrthoDB" id="9762369at2"/>
<dbReference type="AlphaFoldDB" id="A0A318QXR3"/>
<keyword evidence="2 4" id="KW-0067">ATP-binding</keyword>
<gene>
    <name evidence="4" type="ORF">DNJ73_07695</name>
</gene>
<protein>
    <submittedName>
        <fullName evidence="4">Multidrug ABC transporter ATP-binding protein</fullName>
    </submittedName>
</protein>
<dbReference type="InterPro" id="IPR017871">
    <property type="entry name" value="ABC_transporter-like_CS"/>
</dbReference>
<proteinExistence type="predicted"/>
<dbReference type="PROSITE" id="PS00211">
    <property type="entry name" value="ABC_TRANSPORTER_1"/>
    <property type="match status" value="1"/>
</dbReference>